<dbReference type="Gene3D" id="1.20.5.510">
    <property type="entry name" value="Single helix bin"/>
    <property type="match status" value="1"/>
</dbReference>
<dbReference type="InterPro" id="IPR009518">
    <property type="entry name" value="PSII_PsbX"/>
</dbReference>
<evidence type="ECO:0000313" key="7">
    <source>
        <dbReference type="EMBL" id="ACF70975.1"/>
    </source>
</evidence>
<accession>B7T209</accession>
<keyword evidence="4 6" id="KW-0472">Membrane</keyword>
<dbReference type="RefSeq" id="YP_002327558.1">
    <property type="nucleotide sequence ID" value="NC_011600.1"/>
</dbReference>
<protein>
    <recommendedName>
        <fullName evidence="6">Photosystem II reaction center protein X</fullName>
    </recommendedName>
</protein>
<comment type="function">
    <text evidence="6">Involved in the binding and/or turnover of quinones at the Q(B) site of photosystem II (PSII). PSII is a light-driven water plastoquinone oxidoreductase, using light energy to abstract electrons from H(2)O, generating a proton gradient subsequently used for ATP formation.</text>
</comment>
<dbReference type="Pfam" id="PF06596">
    <property type="entry name" value="PsbX"/>
    <property type="match status" value="1"/>
</dbReference>
<geneLocation type="chloroplast" evidence="7"/>
<dbReference type="InterPro" id="IPR023431">
    <property type="entry name" value="PSII_PsbX_type_1_subfam"/>
</dbReference>
<dbReference type="GeneID" id="7056066"/>
<dbReference type="AlphaFoldDB" id="B7T209"/>
<reference evidence="7" key="1">
    <citation type="journal article" date="2008" name="Proc. Natl. Acad. Sci. U.S.A.">
        <title>Horizontal gene transfer of the algal nuclear gene psbO to the photosynthetic sea slug Elysia chlorotica.</title>
        <authorList>
            <person name="Rumpho M.E."/>
            <person name="Worful J.M."/>
            <person name="Lee J."/>
            <person name="Kannan K."/>
            <person name="Tyler M.S."/>
            <person name="Bhattacharya D."/>
            <person name="Moustafa A."/>
            <person name="Manhart J.R."/>
        </authorList>
    </citation>
    <scope>NUCLEOTIDE SEQUENCE [LARGE SCALE GENOMIC DNA]</scope>
    <source>
        <strain>CCMP2940</strain>
    </source>
</reference>
<dbReference type="GO" id="GO:0015979">
    <property type="term" value="P:photosynthesis"/>
    <property type="evidence" value="ECO:0007669"/>
    <property type="project" value="UniProtKB-UniRule"/>
</dbReference>
<comment type="similarity">
    <text evidence="6">Belongs to the PsbX family. Type 1 subfamily.</text>
</comment>
<evidence type="ECO:0000256" key="3">
    <source>
        <dbReference type="ARBA" id="ARBA00022989"/>
    </source>
</evidence>
<organism evidence="7">
    <name type="scientific">Vaucheria litorea</name>
    <name type="common">Yellow-green alga</name>
    <dbReference type="NCBI Taxonomy" id="109269"/>
    <lineage>
        <taxon>Eukaryota</taxon>
        <taxon>Sar</taxon>
        <taxon>Stramenopiles</taxon>
        <taxon>Ochrophyta</taxon>
        <taxon>PX clade</taxon>
        <taxon>Xanthophyceae</taxon>
        <taxon>Vaucheriales</taxon>
        <taxon>Vaucheriaceae</taxon>
        <taxon>Vaucheria</taxon>
    </lineage>
</organism>
<evidence type="ECO:0000256" key="1">
    <source>
        <dbReference type="ARBA" id="ARBA00022531"/>
    </source>
</evidence>
<proteinExistence type="inferred from homology"/>
<keyword evidence="7" id="KW-0934">Plastid</keyword>
<dbReference type="EMBL" id="EU912438">
    <property type="protein sequence ID" value="ACF70975.1"/>
    <property type="molecule type" value="Genomic_DNA"/>
</dbReference>
<evidence type="ECO:0000256" key="2">
    <source>
        <dbReference type="ARBA" id="ARBA00022692"/>
    </source>
</evidence>
<evidence type="ECO:0000256" key="5">
    <source>
        <dbReference type="ARBA" id="ARBA00023276"/>
    </source>
</evidence>
<evidence type="ECO:0000256" key="6">
    <source>
        <dbReference type="HAMAP-Rule" id="MF_01386"/>
    </source>
</evidence>
<name>B7T209_VAULI</name>
<keyword evidence="1 6" id="KW-0602">Photosynthesis</keyword>
<keyword evidence="2 6" id="KW-0812">Transmembrane</keyword>
<feature type="transmembrane region" description="Helical" evidence="6">
    <location>
        <begin position="6"/>
        <end position="30"/>
    </location>
</feature>
<sequence length="39" mass="4173">MTGSLSNFLLSLVIGSIVVILPITVALVFVSKKDILKRS</sequence>
<evidence type="ECO:0000256" key="4">
    <source>
        <dbReference type="ARBA" id="ARBA00023136"/>
    </source>
</evidence>
<dbReference type="HAMAP" id="MF_01386">
    <property type="entry name" value="PSII_PsbX_1"/>
    <property type="match status" value="1"/>
</dbReference>
<keyword evidence="5 6" id="KW-0604">Photosystem II</keyword>
<comment type="subcellular location">
    <subcellularLocation>
        <location evidence="6">Plastid</location>
        <location evidence="6">Chloroplast thylakoid membrane</location>
        <topology evidence="6">Single-pass membrane protein</topology>
    </subcellularLocation>
</comment>
<keyword evidence="3 6" id="KW-1133">Transmembrane helix</keyword>
<keyword evidence="6" id="KW-0793">Thylakoid</keyword>
<comment type="subunit">
    <text evidence="6">PSII is composed of 1 copy each of membrane proteins PsbA, PsbB, PsbC, PsbD, PsbE, PsbF, PsbH, PsbI, PsbJ, PsbK, PsbL, PsbM, PsbT, PsbX, PsbY, PsbZ, Psb30/Ycf12, at least 3 peripheral proteins of the oxygen-evolving complex and a large number of cofactors. It forms dimeric complexes.</text>
</comment>
<dbReference type="GO" id="GO:0009535">
    <property type="term" value="C:chloroplast thylakoid membrane"/>
    <property type="evidence" value="ECO:0007669"/>
    <property type="project" value="UniProtKB-SubCell"/>
</dbReference>
<gene>
    <name evidence="6 7" type="primary">psbX</name>
</gene>
<keyword evidence="7" id="KW-0150">Chloroplast</keyword>
<dbReference type="GO" id="GO:0009523">
    <property type="term" value="C:photosystem II"/>
    <property type="evidence" value="ECO:0007669"/>
    <property type="project" value="UniProtKB-KW"/>
</dbReference>